<feature type="transmembrane region" description="Helical" evidence="1">
    <location>
        <begin position="164"/>
        <end position="181"/>
    </location>
</feature>
<feature type="transmembrane region" description="Helical" evidence="1">
    <location>
        <begin position="108"/>
        <end position="130"/>
    </location>
</feature>
<feature type="transmembrane region" description="Helical" evidence="1">
    <location>
        <begin position="542"/>
        <end position="560"/>
    </location>
</feature>
<sequence length="704" mass="73321">MLDSAMAALASLADPSLLLMLLIGVVAGLVMGLIPGLGGTGAVAILLPVTFGMEPASALALLIGALAVVHTSDTVSAVLLGAPGSASASVTMLDGYSMARKGQAKRALSLAFLSSMAGGVIGAVGLTLAIPLARPLVLSFASPELFMLTVLGVALAAVLSRGNVVKGLVAGMLGLLLGMMGTSPTTAEERFTFGSLFLGDGLSLVAVALGIFGLAEIASRASQRRGEDAPIEVTGGWGSGIREWFTHWSQVIRGSLIGIWAGILPGVGATAGTWLAYGQAVATAKDKRKFGKGDPRGIVGPESANNSVEAGDLIPTLLFGIPGGVPSAMLLGMLLTYGIQPGPAIINEHLDLMYLIVWSFAIASVLGALFCFLAVRPLSSLTKVPFAVLSAGLIAIMLLGAFQEGGQLGDLWVMVLLGVAGWVLKSTGFPRAPFLIGFVLAIPLERYYFLTDSLYEGFEWMLRPGTMVFIAILVLPILWNIFKWFRARRNLDSDDDASFESAADADAPLKNSTWSLGAGAGALIVFIGSIALSSQFSSEARLVPQLVGWAGLLLTVALLVQETRVWRKKRSHLPFNADMGGTPPRGEATPGGSLVPAGGSSALEGSAQHLATVAGTAVEAEKPRADTHFAFKTFGWMVGFLVLTALLGYLAAVMIFVPAFLLIVARARVKTTVIYTGILFIVLMLLPSLLPIDLPQGWLGQLVS</sequence>
<protein>
    <submittedName>
        <fullName evidence="3">TctA family transporter</fullName>
    </submittedName>
</protein>
<keyword evidence="1" id="KW-0812">Transmembrane</keyword>
<feature type="transmembrane region" description="Helical" evidence="1">
    <location>
        <begin position="16"/>
        <end position="37"/>
    </location>
</feature>
<dbReference type="InterPro" id="IPR002823">
    <property type="entry name" value="DUF112_TM"/>
</dbReference>
<feature type="transmembrane region" description="Helical" evidence="1">
    <location>
        <begin position="673"/>
        <end position="692"/>
    </location>
</feature>
<keyword evidence="1" id="KW-0472">Membrane</keyword>
<accession>A0ABU2BM17</accession>
<dbReference type="Pfam" id="PF01970">
    <property type="entry name" value="TctA"/>
    <property type="match status" value="1"/>
</dbReference>
<evidence type="ECO:0000259" key="2">
    <source>
        <dbReference type="Pfam" id="PF01970"/>
    </source>
</evidence>
<feature type="transmembrane region" description="Helical" evidence="1">
    <location>
        <begin position="461"/>
        <end position="482"/>
    </location>
</feature>
<keyword evidence="1" id="KW-1133">Transmembrane helix</keyword>
<feature type="transmembrane region" description="Helical" evidence="1">
    <location>
        <begin position="75"/>
        <end position="96"/>
    </location>
</feature>
<dbReference type="RefSeq" id="WP_310291157.1">
    <property type="nucleotide sequence ID" value="NZ_BAAAWO010000001.1"/>
</dbReference>
<feature type="transmembrane region" description="Helical" evidence="1">
    <location>
        <begin position="384"/>
        <end position="402"/>
    </location>
</feature>
<organism evidence="3 4">
    <name type="scientific">Paeniglutamicibacter sulfureus</name>
    <dbReference type="NCBI Taxonomy" id="43666"/>
    <lineage>
        <taxon>Bacteria</taxon>
        <taxon>Bacillati</taxon>
        <taxon>Actinomycetota</taxon>
        <taxon>Actinomycetes</taxon>
        <taxon>Micrococcales</taxon>
        <taxon>Micrococcaceae</taxon>
        <taxon>Paeniglutamicibacter</taxon>
    </lineage>
</organism>
<feature type="transmembrane region" description="Helical" evidence="1">
    <location>
        <begin position="352"/>
        <end position="375"/>
    </location>
</feature>
<proteinExistence type="predicted"/>
<dbReference type="Proteomes" id="UP001183817">
    <property type="component" value="Unassembled WGS sequence"/>
</dbReference>
<evidence type="ECO:0000313" key="3">
    <source>
        <dbReference type="EMBL" id="MDR7358994.1"/>
    </source>
</evidence>
<dbReference type="EMBL" id="JAVDYI010000001">
    <property type="protein sequence ID" value="MDR7358994.1"/>
    <property type="molecule type" value="Genomic_DNA"/>
</dbReference>
<feature type="transmembrane region" description="Helical" evidence="1">
    <location>
        <begin position="408"/>
        <end position="425"/>
    </location>
</feature>
<feature type="transmembrane region" description="Helical" evidence="1">
    <location>
        <begin position="634"/>
        <end position="661"/>
    </location>
</feature>
<evidence type="ECO:0000256" key="1">
    <source>
        <dbReference type="SAM" id="Phobius"/>
    </source>
</evidence>
<comment type="caution">
    <text evidence="3">The sequence shown here is derived from an EMBL/GenBank/DDBJ whole genome shotgun (WGS) entry which is preliminary data.</text>
</comment>
<feature type="transmembrane region" description="Helical" evidence="1">
    <location>
        <begin position="136"/>
        <end position="157"/>
    </location>
</feature>
<feature type="transmembrane region" description="Helical" evidence="1">
    <location>
        <begin position="317"/>
        <end position="340"/>
    </location>
</feature>
<feature type="transmembrane region" description="Helical" evidence="1">
    <location>
        <begin position="193"/>
        <end position="215"/>
    </location>
</feature>
<feature type="transmembrane region" description="Helical" evidence="1">
    <location>
        <begin position="44"/>
        <end position="69"/>
    </location>
</feature>
<dbReference type="PANTHER" id="PTHR35342:SF5">
    <property type="entry name" value="TRICARBOXYLIC TRANSPORT PROTEIN"/>
    <property type="match status" value="1"/>
</dbReference>
<dbReference type="PANTHER" id="PTHR35342">
    <property type="entry name" value="TRICARBOXYLIC TRANSPORT PROTEIN"/>
    <property type="match status" value="1"/>
</dbReference>
<gene>
    <name evidence="3" type="ORF">J2S64_002685</name>
</gene>
<reference evidence="3 4" key="1">
    <citation type="submission" date="2023-07" db="EMBL/GenBank/DDBJ databases">
        <title>Sequencing the genomes of 1000 actinobacteria strains.</title>
        <authorList>
            <person name="Klenk H.-P."/>
        </authorList>
    </citation>
    <scope>NUCLEOTIDE SEQUENCE [LARGE SCALE GENOMIC DNA]</scope>
    <source>
        <strain evidence="3 4">DSM 20167</strain>
    </source>
</reference>
<feature type="domain" description="DUF112" evidence="2">
    <location>
        <begin position="18"/>
        <end position="435"/>
    </location>
</feature>
<feature type="transmembrane region" description="Helical" evidence="1">
    <location>
        <begin position="516"/>
        <end position="536"/>
    </location>
</feature>
<name>A0ABU2BM17_9MICC</name>
<keyword evidence="4" id="KW-1185">Reference proteome</keyword>
<evidence type="ECO:0000313" key="4">
    <source>
        <dbReference type="Proteomes" id="UP001183817"/>
    </source>
</evidence>